<dbReference type="RefSeq" id="WP_160632775.1">
    <property type="nucleotide sequence ID" value="NZ_WWNE01000006.1"/>
</dbReference>
<dbReference type="PANTHER" id="PTHR32060:SF30">
    <property type="entry name" value="CARBOXY-TERMINAL PROCESSING PROTEASE CTPA"/>
    <property type="match status" value="1"/>
</dbReference>
<evidence type="ECO:0000256" key="4">
    <source>
        <dbReference type="ARBA" id="ARBA00022825"/>
    </source>
</evidence>
<dbReference type="SUPFAM" id="SSF50156">
    <property type="entry name" value="PDZ domain-like"/>
    <property type="match status" value="1"/>
</dbReference>
<dbReference type="AlphaFoldDB" id="A0A6N9NIY1"/>
<evidence type="ECO:0000256" key="3">
    <source>
        <dbReference type="ARBA" id="ARBA00022801"/>
    </source>
</evidence>
<keyword evidence="2 5" id="KW-0645">Protease</keyword>
<keyword evidence="6" id="KW-0732">Signal</keyword>
<dbReference type="NCBIfam" id="TIGR00225">
    <property type="entry name" value="prc"/>
    <property type="match status" value="1"/>
</dbReference>
<evidence type="ECO:0000313" key="9">
    <source>
        <dbReference type="EMBL" id="NBG65814.1"/>
    </source>
</evidence>
<dbReference type="EMBL" id="WWNE01000006">
    <property type="protein sequence ID" value="NBG65814.1"/>
    <property type="molecule type" value="Genomic_DNA"/>
</dbReference>
<dbReference type="GO" id="GO:0004175">
    <property type="term" value="F:endopeptidase activity"/>
    <property type="evidence" value="ECO:0007669"/>
    <property type="project" value="TreeGrafter"/>
</dbReference>
<dbReference type="SMART" id="SM00245">
    <property type="entry name" value="TSPc"/>
    <property type="match status" value="1"/>
</dbReference>
<dbReference type="GO" id="GO:0030288">
    <property type="term" value="C:outer membrane-bounded periplasmic space"/>
    <property type="evidence" value="ECO:0007669"/>
    <property type="project" value="TreeGrafter"/>
</dbReference>
<evidence type="ECO:0000256" key="6">
    <source>
        <dbReference type="SAM" id="SignalP"/>
    </source>
</evidence>
<evidence type="ECO:0000259" key="8">
    <source>
        <dbReference type="SMART" id="SM00245"/>
    </source>
</evidence>
<reference evidence="9 10" key="1">
    <citation type="submission" date="2019-12" db="EMBL/GenBank/DDBJ databases">
        <authorList>
            <person name="Zhao J."/>
        </authorList>
    </citation>
    <scope>NUCLEOTIDE SEQUENCE [LARGE SCALE GENOMIC DNA]</scope>
    <source>
        <strain evidence="9 10">S-15</strain>
    </source>
</reference>
<dbReference type="Gene3D" id="2.30.42.10">
    <property type="match status" value="1"/>
</dbReference>
<name>A0A6N9NIY1_9FLAO</name>
<evidence type="ECO:0000256" key="5">
    <source>
        <dbReference type="RuleBase" id="RU004404"/>
    </source>
</evidence>
<dbReference type="FunFam" id="2.30.42.10:FF:000063">
    <property type="entry name" value="Peptidase, S41 family"/>
    <property type="match status" value="1"/>
</dbReference>
<dbReference type="GO" id="GO:0007165">
    <property type="term" value="P:signal transduction"/>
    <property type="evidence" value="ECO:0007669"/>
    <property type="project" value="TreeGrafter"/>
</dbReference>
<dbReference type="Gene3D" id="3.90.226.10">
    <property type="entry name" value="2-enoyl-CoA Hydratase, Chain A, domain 1"/>
    <property type="match status" value="1"/>
</dbReference>
<protein>
    <submittedName>
        <fullName evidence="9">PDZ domain-containing protein</fullName>
    </submittedName>
</protein>
<feature type="domain" description="Tail specific protease" evidence="8">
    <location>
        <begin position="169"/>
        <end position="355"/>
    </location>
</feature>
<evidence type="ECO:0000259" key="7">
    <source>
        <dbReference type="SMART" id="SM00228"/>
    </source>
</evidence>
<gene>
    <name evidence="9" type="ORF">GQN54_06765</name>
</gene>
<dbReference type="InterPro" id="IPR005151">
    <property type="entry name" value="Tail-specific_protease"/>
</dbReference>
<dbReference type="Gene3D" id="3.30.750.44">
    <property type="match status" value="1"/>
</dbReference>
<dbReference type="GO" id="GO:0008236">
    <property type="term" value="F:serine-type peptidase activity"/>
    <property type="evidence" value="ECO:0007669"/>
    <property type="project" value="UniProtKB-KW"/>
</dbReference>
<comment type="caution">
    <text evidence="9">The sequence shown here is derived from an EMBL/GenBank/DDBJ whole genome shotgun (WGS) entry which is preliminary data.</text>
</comment>
<feature type="chain" id="PRO_5026770364" evidence="6">
    <location>
        <begin position="25"/>
        <end position="538"/>
    </location>
</feature>
<feature type="signal peptide" evidence="6">
    <location>
        <begin position="1"/>
        <end position="24"/>
    </location>
</feature>
<keyword evidence="4 5" id="KW-0720">Serine protease</keyword>
<dbReference type="Pfam" id="PF13180">
    <property type="entry name" value="PDZ_2"/>
    <property type="match status" value="1"/>
</dbReference>
<evidence type="ECO:0000256" key="1">
    <source>
        <dbReference type="ARBA" id="ARBA00009179"/>
    </source>
</evidence>
<dbReference type="InterPro" id="IPR029045">
    <property type="entry name" value="ClpP/crotonase-like_dom_sf"/>
</dbReference>
<accession>A0A6N9NIY1</accession>
<evidence type="ECO:0000313" key="10">
    <source>
        <dbReference type="Proteomes" id="UP000470771"/>
    </source>
</evidence>
<feature type="domain" description="PDZ" evidence="7">
    <location>
        <begin position="94"/>
        <end position="167"/>
    </location>
</feature>
<dbReference type="Pfam" id="PF03572">
    <property type="entry name" value="Peptidase_S41"/>
    <property type="match status" value="1"/>
</dbReference>
<dbReference type="Pfam" id="PF22694">
    <property type="entry name" value="CtpB_N-like"/>
    <property type="match status" value="1"/>
</dbReference>
<dbReference type="CDD" id="cd06782">
    <property type="entry name" value="cpPDZ_CPP-like"/>
    <property type="match status" value="1"/>
</dbReference>
<dbReference type="SUPFAM" id="SSF52096">
    <property type="entry name" value="ClpP/crotonase"/>
    <property type="match status" value="1"/>
</dbReference>
<dbReference type="PANTHER" id="PTHR32060">
    <property type="entry name" value="TAIL-SPECIFIC PROTEASE"/>
    <property type="match status" value="1"/>
</dbReference>
<comment type="similarity">
    <text evidence="1 5">Belongs to the peptidase S41A family.</text>
</comment>
<keyword evidence="3 5" id="KW-0378">Hydrolase</keyword>
<organism evidence="9 10">
    <name type="scientific">Acidiluteibacter ferrifornacis</name>
    <dbReference type="NCBI Taxonomy" id="2692424"/>
    <lineage>
        <taxon>Bacteria</taxon>
        <taxon>Pseudomonadati</taxon>
        <taxon>Bacteroidota</taxon>
        <taxon>Flavobacteriia</taxon>
        <taxon>Flavobacteriales</taxon>
        <taxon>Cryomorphaceae</taxon>
        <taxon>Acidiluteibacter</taxon>
    </lineage>
</organism>
<dbReference type="SMART" id="SM00228">
    <property type="entry name" value="PDZ"/>
    <property type="match status" value="1"/>
</dbReference>
<dbReference type="Proteomes" id="UP000470771">
    <property type="component" value="Unassembled WGS sequence"/>
</dbReference>
<dbReference type="InterPro" id="IPR004447">
    <property type="entry name" value="Peptidase_S41A"/>
</dbReference>
<keyword evidence="10" id="KW-1185">Reference proteome</keyword>
<proteinExistence type="inferred from homology"/>
<dbReference type="InterPro" id="IPR055210">
    <property type="entry name" value="CtpA/B_N"/>
</dbReference>
<sequence>MIKALKISFCAILLSGIAPTSLTAQTMSAEQEKGIQKFNTLLSIVNYAYVDTVNNSQMVDNAIVAVLKELDPHSVYIPKDELQKMNEPLEGNFEGIGIQFNILNDTITVVSPISGGPSEKLGIQSGDKIVNIEGELVAGVKITNSGVADRLRGKKGSMVNVEIKRTGEKKLLSFDIERDKIPIFSLDAAYMATPEIGYIKINRFARNTTQEFDEALLKLKKEGLTDLILDLRGNGGGYLNTAFTLADEFLGDKKLIVYTEGLKQRRENYEATNRGNFEKGRLVVLIDEGSASASEIVSGAIQDWDRGLIIGRRSFGKGLVQKPFPLPDGSAVRLTTAKYYTPTGRSIQKPYEEGKDAYYKDIVNRYKHGELFSSDSINFPDSLKYFTPNHRVVYGGGGIMPDLFVPIDTSLTSDYNSKLIRTGAYNQFILNYLDKNRKKLSNTYPTFKEYNSNFEVNNDLLEDFYTYAEKKKDIERNLEDIATSERLIKVQLKALLARNLFEVSEYFEVINELNEAYQEALKVLQNDEFMGLLEDNKK</sequence>
<dbReference type="CDD" id="cd07560">
    <property type="entry name" value="Peptidase_S41_CPP"/>
    <property type="match status" value="1"/>
</dbReference>
<dbReference type="InterPro" id="IPR001478">
    <property type="entry name" value="PDZ"/>
</dbReference>
<evidence type="ECO:0000256" key="2">
    <source>
        <dbReference type="ARBA" id="ARBA00022670"/>
    </source>
</evidence>
<dbReference type="InterPro" id="IPR036034">
    <property type="entry name" value="PDZ_sf"/>
</dbReference>
<dbReference type="GO" id="GO:0006508">
    <property type="term" value="P:proteolysis"/>
    <property type="evidence" value="ECO:0007669"/>
    <property type="project" value="UniProtKB-KW"/>
</dbReference>